<comment type="caution">
    <text evidence="4">The sequence shown here is derived from an EMBL/GenBank/DDBJ whole genome shotgun (WGS) entry which is preliminary data.</text>
</comment>
<dbReference type="InterPro" id="IPR039532">
    <property type="entry name" value="TetR_C_Firmicutes"/>
</dbReference>
<keyword evidence="1 2" id="KW-0238">DNA-binding</keyword>
<keyword evidence="5" id="KW-1185">Reference proteome</keyword>
<dbReference type="GO" id="GO:0003677">
    <property type="term" value="F:DNA binding"/>
    <property type="evidence" value="ECO:0007669"/>
    <property type="project" value="UniProtKB-UniRule"/>
</dbReference>
<dbReference type="Pfam" id="PF00440">
    <property type="entry name" value="TetR_N"/>
    <property type="match status" value="1"/>
</dbReference>
<dbReference type="SUPFAM" id="SSF46689">
    <property type="entry name" value="Homeodomain-like"/>
    <property type="match status" value="1"/>
</dbReference>
<dbReference type="InterPro" id="IPR001647">
    <property type="entry name" value="HTH_TetR"/>
</dbReference>
<dbReference type="PROSITE" id="PS50977">
    <property type="entry name" value="HTH_TETR_2"/>
    <property type="match status" value="1"/>
</dbReference>
<dbReference type="Proteomes" id="UP000282076">
    <property type="component" value="Unassembled WGS sequence"/>
</dbReference>
<feature type="DNA-binding region" description="H-T-H motif" evidence="2">
    <location>
        <begin position="38"/>
        <end position="57"/>
    </location>
</feature>
<dbReference type="OrthoDB" id="9810250at2"/>
<dbReference type="Pfam" id="PF14278">
    <property type="entry name" value="TetR_C_8"/>
    <property type="match status" value="1"/>
</dbReference>
<evidence type="ECO:0000259" key="3">
    <source>
        <dbReference type="PROSITE" id="PS50977"/>
    </source>
</evidence>
<organism evidence="4 5">
    <name type="scientific">Cohnella endophytica</name>
    <dbReference type="NCBI Taxonomy" id="2419778"/>
    <lineage>
        <taxon>Bacteria</taxon>
        <taxon>Bacillati</taxon>
        <taxon>Bacillota</taxon>
        <taxon>Bacilli</taxon>
        <taxon>Bacillales</taxon>
        <taxon>Paenibacillaceae</taxon>
        <taxon>Cohnella</taxon>
    </lineage>
</organism>
<dbReference type="Gene3D" id="1.10.357.10">
    <property type="entry name" value="Tetracycline Repressor, domain 2"/>
    <property type="match status" value="1"/>
</dbReference>
<evidence type="ECO:0000256" key="2">
    <source>
        <dbReference type="PROSITE-ProRule" id="PRU00335"/>
    </source>
</evidence>
<protein>
    <submittedName>
        <fullName evidence="4">TetR/AcrR family transcriptional regulator</fullName>
    </submittedName>
</protein>
<dbReference type="PANTHER" id="PTHR43479">
    <property type="entry name" value="ACREF/ENVCD OPERON REPRESSOR-RELATED"/>
    <property type="match status" value="1"/>
</dbReference>
<dbReference type="RefSeq" id="WP_120978287.1">
    <property type="nucleotide sequence ID" value="NZ_RBZM01000007.1"/>
</dbReference>
<feature type="domain" description="HTH tetR-type" evidence="3">
    <location>
        <begin position="15"/>
        <end position="75"/>
    </location>
</feature>
<dbReference type="EMBL" id="RBZM01000007">
    <property type="protein sequence ID" value="RKP51587.1"/>
    <property type="molecule type" value="Genomic_DNA"/>
</dbReference>
<evidence type="ECO:0000313" key="5">
    <source>
        <dbReference type="Proteomes" id="UP000282076"/>
    </source>
</evidence>
<reference evidence="4 5" key="1">
    <citation type="submission" date="2018-10" db="EMBL/GenBank/DDBJ databases">
        <title>Cohnella sp. M2MS4P-1, whole genome shotgun sequence.</title>
        <authorList>
            <person name="Tuo L."/>
        </authorList>
    </citation>
    <scope>NUCLEOTIDE SEQUENCE [LARGE SCALE GENOMIC DNA]</scope>
    <source>
        <strain evidence="4 5">M2MS4P-1</strain>
    </source>
</reference>
<dbReference type="InterPro" id="IPR009057">
    <property type="entry name" value="Homeodomain-like_sf"/>
</dbReference>
<dbReference type="AlphaFoldDB" id="A0A494XLL5"/>
<proteinExistence type="predicted"/>
<gene>
    <name evidence="4" type="ORF">D7Z26_17555</name>
</gene>
<dbReference type="InterPro" id="IPR050624">
    <property type="entry name" value="HTH-type_Tx_Regulator"/>
</dbReference>
<evidence type="ECO:0000256" key="1">
    <source>
        <dbReference type="ARBA" id="ARBA00023125"/>
    </source>
</evidence>
<evidence type="ECO:0000313" key="4">
    <source>
        <dbReference type="EMBL" id="RKP51587.1"/>
    </source>
</evidence>
<name>A0A494XLL5_9BACL</name>
<sequence>MYTNKQEGKTDLRVRRTRKLLWEALLDLLESRAFESLSVQEVCDRAMVHRTTFYKHFEDKHHLLYFGLEATNELFKNRSYEDRILHPMKLIQSWGHTKQFQTLVKAATENSFISNMMMKHGAESLRQDLLQAQKDGVNFKVPVDIVAAFYSGALSSLCAWWMKDGMMHSPEEMDNYLSQMINRNLFFPE</sequence>
<dbReference type="PANTHER" id="PTHR43479:SF16">
    <property type="entry name" value="HTH TETR-TYPE DOMAIN-CONTAINING PROTEIN"/>
    <property type="match status" value="1"/>
</dbReference>
<accession>A0A494XLL5</accession>